<feature type="domain" description="Tail specific protease" evidence="1">
    <location>
        <begin position="331"/>
        <end position="445"/>
    </location>
</feature>
<evidence type="ECO:0000313" key="3">
    <source>
        <dbReference type="Proteomes" id="UP000746471"/>
    </source>
</evidence>
<dbReference type="Gene3D" id="3.90.226.10">
    <property type="entry name" value="2-enoyl-CoA Hydratase, Chain A, domain 1"/>
    <property type="match status" value="1"/>
</dbReference>
<accession>A0ABS5PJK6</accession>
<dbReference type="InterPro" id="IPR029045">
    <property type="entry name" value="ClpP/crotonase-like_dom_sf"/>
</dbReference>
<keyword evidence="3" id="KW-1185">Reference proteome</keyword>
<reference evidence="2 3" key="1">
    <citation type="submission" date="2021-05" db="EMBL/GenBank/DDBJ databases">
        <title>Fusibacter ferrireducens sp. nov., an anaerobic, sulfur- and Fe-reducing bacterium isolated from the mangrove sediment.</title>
        <authorList>
            <person name="Qiu D."/>
        </authorList>
    </citation>
    <scope>NUCLEOTIDE SEQUENCE [LARGE SCALE GENOMIC DNA]</scope>
    <source>
        <strain evidence="2 3">DSM 12116</strain>
    </source>
</reference>
<evidence type="ECO:0000313" key="2">
    <source>
        <dbReference type="EMBL" id="MBS7525238.1"/>
    </source>
</evidence>
<dbReference type="Proteomes" id="UP000746471">
    <property type="component" value="Unassembled WGS sequence"/>
</dbReference>
<dbReference type="EMBL" id="JAHBCL010000001">
    <property type="protein sequence ID" value="MBS7525238.1"/>
    <property type="molecule type" value="Genomic_DNA"/>
</dbReference>
<proteinExistence type="predicted"/>
<dbReference type="RefSeq" id="WP_213235021.1">
    <property type="nucleotide sequence ID" value="NZ_JAHBCL010000001.1"/>
</dbReference>
<dbReference type="SUPFAM" id="SSF52096">
    <property type="entry name" value="ClpP/crotonase"/>
    <property type="match status" value="1"/>
</dbReference>
<organism evidence="2 3">
    <name type="scientific">Fusibacter paucivorans</name>
    <dbReference type="NCBI Taxonomy" id="76009"/>
    <lineage>
        <taxon>Bacteria</taxon>
        <taxon>Bacillati</taxon>
        <taxon>Bacillota</taxon>
        <taxon>Clostridia</taxon>
        <taxon>Eubacteriales</taxon>
        <taxon>Eubacteriales Family XII. Incertae Sedis</taxon>
        <taxon>Fusibacter</taxon>
    </lineage>
</organism>
<dbReference type="Pfam" id="PF03572">
    <property type="entry name" value="Peptidase_S41"/>
    <property type="match status" value="1"/>
</dbReference>
<gene>
    <name evidence="2" type="ORF">KHM83_00960</name>
</gene>
<dbReference type="SUPFAM" id="SSF82185">
    <property type="entry name" value="Histone H3 K4-specific methyltransferase SET7/9 N-terminal domain"/>
    <property type="match status" value="1"/>
</dbReference>
<protein>
    <recommendedName>
        <fullName evidence="1">Tail specific protease domain-containing protein</fullName>
    </recommendedName>
</protein>
<dbReference type="InterPro" id="IPR005151">
    <property type="entry name" value="Tail-specific_protease"/>
</dbReference>
<name>A0ABS5PJK6_9FIRM</name>
<sequence length="522" mass="58381">MKRRVLASLLILILLLSAYTWTKIHKSSTTDMSYTIDYQDEALSGSYQGDLAFFTPNGQGVFTAENGVSIDAVWDNGVPTAVREMTLPNGRQLAGRWQDDILNVIDYRINKMDAIEDLKQLDQAITDYYVGDVESVHYHIAASIAELNKAVFETENHAASEARISERSAETGQSETTIEALTFYQMICELVHGGGDSHFKSYYQFYNKALPFTVAYIDGIAYIDQPNDELALAIGDKLMTINDTPIKTYFESGIFPSSRGRAAFIERYALSDVFLNLYFGVYDSFKLVFQKQDGQLVEQTVSCTNAGLDAYIRKYHGDAPVSLIEGDGYHVLKIKSMTTDHLSMILQDCFNVIQKDEVLLIDISECSGGDSGFIRQLMMYFPVDTYQTQSYAAMQQENLWIENYHQEPIYYGKVFVCISENTSSSAAALAAVMKASNTSQIVGSDIGELFASTGDSITIKLDHSFIEVDIPRHMFTSPIPNDQSSWLKADKEMNIRLLKLQEGETAAYNAIVKQVNTSDEKS</sequence>
<evidence type="ECO:0000259" key="1">
    <source>
        <dbReference type="Pfam" id="PF03572"/>
    </source>
</evidence>
<comment type="caution">
    <text evidence="2">The sequence shown here is derived from an EMBL/GenBank/DDBJ whole genome shotgun (WGS) entry which is preliminary data.</text>
</comment>